<reference evidence="2" key="1">
    <citation type="submission" date="2016-11" db="UniProtKB">
        <authorList>
            <consortium name="WormBaseParasite"/>
        </authorList>
    </citation>
    <scope>IDENTIFICATION</scope>
</reference>
<sequence length="120" mass="13474">MRDLDRERGRLEQQEKKVIADMKKTCQARANDAVKIMAKDLFWTRLGIEMTGQSGGHRARLLHYLDEASSLPAKSECQKAFGTGLPLPEAQWRRRLGAVAARGRWRRRSGSSAAVAVEPI</sequence>
<dbReference type="WBParaSite" id="maker-unitig_42563-snap-gene-0.1-mRNA-1">
    <property type="protein sequence ID" value="maker-unitig_42563-snap-gene-0.1-mRNA-1"/>
    <property type="gene ID" value="maker-unitig_42563-snap-gene-0.1"/>
</dbReference>
<name>A0A1I8FNZ0_9PLAT</name>
<protein>
    <submittedName>
        <fullName evidence="2">ACB domain-containing protein</fullName>
    </submittedName>
</protein>
<dbReference type="Proteomes" id="UP000095280">
    <property type="component" value="Unplaced"/>
</dbReference>
<keyword evidence="1" id="KW-1185">Reference proteome</keyword>
<organism evidence="1 2">
    <name type="scientific">Macrostomum lignano</name>
    <dbReference type="NCBI Taxonomy" id="282301"/>
    <lineage>
        <taxon>Eukaryota</taxon>
        <taxon>Metazoa</taxon>
        <taxon>Spiralia</taxon>
        <taxon>Lophotrochozoa</taxon>
        <taxon>Platyhelminthes</taxon>
        <taxon>Rhabditophora</taxon>
        <taxon>Macrostomorpha</taxon>
        <taxon>Macrostomida</taxon>
        <taxon>Macrostomidae</taxon>
        <taxon>Macrostomum</taxon>
    </lineage>
</organism>
<dbReference type="Gene3D" id="6.10.140.1230">
    <property type="match status" value="1"/>
</dbReference>
<accession>A0A1I8FNZ0</accession>
<evidence type="ECO:0000313" key="1">
    <source>
        <dbReference type="Proteomes" id="UP000095280"/>
    </source>
</evidence>
<dbReference type="AlphaFoldDB" id="A0A1I8FNZ0"/>
<proteinExistence type="predicted"/>
<evidence type="ECO:0000313" key="2">
    <source>
        <dbReference type="WBParaSite" id="maker-unitig_42563-snap-gene-0.1-mRNA-1"/>
    </source>
</evidence>